<comment type="pathway">
    <text evidence="1">Carbohydrate metabolism; galactose metabolism.</text>
</comment>
<evidence type="ECO:0000256" key="3">
    <source>
        <dbReference type="ARBA" id="ARBA00018569"/>
    </source>
</evidence>
<protein>
    <recommendedName>
        <fullName evidence="3">UDP-glucose 4-epimerase</fullName>
    </recommendedName>
    <alternativeName>
        <fullName evidence="5">Galactowaldenase</fullName>
    </alternativeName>
    <alternativeName>
        <fullName evidence="4">UDP-galactose 4-epimerase</fullName>
    </alternativeName>
</protein>
<evidence type="ECO:0000313" key="7">
    <source>
        <dbReference type="EMBL" id="MCK6255948.1"/>
    </source>
</evidence>
<dbReference type="Pfam" id="PF01370">
    <property type="entry name" value="Epimerase"/>
    <property type="match status" value="1"/>
</dbReference>
<evidence type="ECO:0000256" key="4">
    <source>
        <dbReference type="ARBA" id="ARBA00031367"/>
    </source>
</evidence>
<gene>
    <name evidence="7" type="ORF">LCY76_04935</name>
</gene>
<proteinExistence type="inferred from homology"/>
<keyword evidence="8" id="KW-1185">Reference proteome</keyword>
<evidence type="ECO:0000256" key="2">
    <source>
        <dbReference type="ARBA" id="ARBA00007637"/>
    </source>
</evidence>
<dbReference type="Proteomes" id="UP001139011">
    <property type="component" value="Unassembled WGS sequence"/>
</dbReference>
<evidence type="ECO:0000256" key="5">
    <source>
        <dbReference type="ARBA" id="ARBA00033067"/>
    </source>
</evidence>
<feature type="domain" description="NAD-dependent epimerase/dehydratase" evidence="6">
    <location>
        <begin position="3"/>
        <end position="74"/>
    </location>
</feature>
<reference evidence="7" key="1">
    <citation type="submission" date="2021-09" db="EMBL/GenBank/DDBJ databases">
        <title>Genome analysis of Fictibacillus sp. KIGAM418 isolated from marine sediment.</title>
        <authorList>
            <person name="Seo M.-J."/>
            <person name="Cho E.-S."/>
            <person name="Hwang C.Y."/>
        </authorList>
    </citation>
    <scope>NUCLEOTIDE SEQUENCE</scope>
    <source>
        <strain evidence="7">KIGAM418</strain>
    </source>
</reference>
<dbReference type="GO" id="GO:0003978">
    <property type="term" value="F:UDP-glucose 4-epimerase activity"/>
    <property type="evidence" value="ECO:0007669"/>
    <property type="project" value="TreeGrafter"/>
</dbReference>
<dbReference type="RefSeq" id="WP_248251687.1">
    <property type="nucleotide sequence ID" value="NZ_JAIWJX010000002.1"/>
</dbReference>
<dbReference type="PANTHER" id="PTHR43725">
    <property type="entry name" value="UDP-GLUCOSE 4-EPIMERASE"/>
    <property type="match status" value="1"/>
</dbReference>
<dbReference type="PANTHER" id="PTHR43725:SF32">
    <property type="entry name" value="NAD-DEPENDENT EPIMERASE_DEHYDRATASE DOMAIN-CONTAINING PROTEIN"/>
    <property type="match status" value="1"/>
</dbReference>
<comment type="caution">
    <text evidence="7">The sequence shown here is derived from an EMBL/GenBank/DDBJ whole genome shotgun (WGS) entry which is preliminary data.</text>
</comment>
<comment type="similarity">
    <text evidence="2">Belongs to the NAD(P)-dependent epimerase/dehydratase family.</text>
</comment>
<accession>A0A9X1X8N2</accession>
<dbReference type="Gene3D" id="3.40.50.720">
    <property type="entry name" value="NAD(P)-binding Rossmann-like Domain"/>
    <property type="match status" value="1"/>
</dbReference>
<dbReference type="SUPFAM" id="SSF51735">
    <property type="entry name" value="NAD(P)-binding Rossmann-fold domains"/>
    <property type="match status" value="1"/>
</dbReference>
<dbReference type="InterPro" id="IPR001509">
    <property type="entry name" value="Epimerase_deHydtase"/>
</dbReference>
<dbReference type="InterPro" id="IPR036291">
    <property type="entry name" value="NAD(P)-bd_dom_sf"/>
</dbReference>
<dbReference type="AlphaFoldDB" id="A0A9X1X8N2"/>
<dbReference type="EMBL" id="JAIWJX010000002">
    <property type="protein sequence ID" value="MCK6255948.1"/>
    <property type="molecule type" value="Genomic_DNA"/>
</dbReference>
<evidence type="ECO:0000256" key="1">
    <source>
        <dbReference type="ARBA" id="ARBA00004947"/>
    </source>
</evidence>
<evidence type="ECO:0000259" key="6">
    <source>
        <dbReference type="Pfam" id="PF01370"/>
    </source>
</evidence>
<dbReference type="GO" id="GO:0005996">
    <property type="term" value="P:monosaccharide metabolic process"/>
    <property type="evidence" value="ECO:0007669"/>
    <property type="project" value="TreeGrafter"/>
</dbReference>
<dbReference type="GO" id="GO:0005829">
    <property type="term" value="C:cytosol"/>
    <property type="evidence" value="ECO:0007669"/>
    <property type="project" value="TreeGrafter"/>
</dbReference>
<organism evidence="7 8">
    <name type="scientific">Fictibacillus marinisediminis</name>
    <dbReference type="NCBI Taxonomy" id="2878389"/>
    <lineage>
        <taxon>Bacteria</taxon>
        <taxon>Bacillati</taxon>
        <taxon>Bacillota</taxon>
        <taxon>Bacilli</taxon>
        <taxon>Bacillales</taxon>
        <taxon>Fictibacillaceae</taxon>
        <taxon>Fictibacillus</taxon>
    </lineage>
</organism>
<evidence type="ECO:0000313" key="8">
    <source>
        <dbReference type="Proteomes" id="UP001139011"/>
    </source>
</evidence>
<sequence length="178" mass="19968">MRILIIGGTRFVGRYIAASFLQKGHQVTLFNRGSNQELFPECQTLIGDRDSDLKPLQGQKWDAVVDTCGYFPRQTEQMAKTLRDSVPHYTYISSVSAYKSMEEKNQTEESELGVLADPATEEITGETYGPLKAACEEKIKQTYGESCLIIRPGLIVGPHDYSDRFTYWPARAAKGGEF</sequence>
<name>A0A9X1X8N2_9BACL</name>